<dbReference type="AlphaFoldDB" id="A0A392MXP1"/>
<evidence type="ECO:0000313" key="2">
    <source>
        <dbReference type="EMBL" id="MCH92281.1"/>
    </source>
</evidence>
<feature type="compositionally biased region" description="Polar residues" evidence="1">
    <location>
        <begin position="1"/>
        <end position="10"/>
    </location>
</feature>
<dbReference type="EMBL" id="LXQA010022347">
    <property type="protein sequence ID" value="MCH92281.1"/>
    <property type="molecule type" value="Genomic_DNA"/>
</dbReference>
<dbReference type="Proteomes" id="UP000265520">
    <property type="component" value="Unassembled WGS sequence"/>
</dbReference>
<organism evidence="2 3">
    <name type="scientific">Trifolium medium</name>
    <dbReference type="NCBI Taxonomy" id="97028"/>
    <lineage>
        <taxon>Eukaryota</taxon>
        <taxon>Viridiplantae</taxon>
        <taxon>Streptophyta</taxon>
        <taxon>Embryophyta</taxon>
        <taxon>Tracheophyta</taxon>
        <taxon>Spermatophyta</taxon>
        <taxon>Magnoliopsida</taxon>
        <taxon>eudicotyledons</taxon>
        <taxon>Gunneridae</taxon>
        <taxon>Pentapetalae</taxon>
        <taxon>rosids</taxon>
        <taxon>fabids</taxon>
        <taxon>Fabales</taxon>
        <taxon>Fabaceae</taxon>
        <taxon>Papilionoideae</taxon>
        <taxon>50 kb inversion clade</taxon>
        <taxon>NPAAA clade</taxon>
        <taxon>Hologalegina</taxon>
        <taxon>IRL clade</taxon>
        <taxon>Trifolieae</taxon>
        <taxon>Trifolium</taxon>
    </lineage>
</organism>
<evidence type="ECO:0000313" key="3">
    <source>
        <dbReference type="Proteomes" id="UP000265520"/>
    </source>
</evidence>
<reference evidence="2 3" key="1">
    <citation type="journal article" date="2018" name="Front. Plant Sci.">
        <title>Red Clover (Trifolium pratense) and Zigzag Clover (T. medium) - A Picture of Genomic Similarities and Differences.</title>
        <authorList>
            <person name="Dluhosova J."/>
            <person name="Istvanek J."/>
            <person name="Nedelnik J."/>
            <person name="Repkova J."/>
        </authorList>
    </citation>
    <scope>NUCLEOTIDE SEQUENCE [LARGE SCALE GENOMIC DNA]</scope>
    <source>
        <strain evidence="3">cv. 10/8</strain>
        <tissue evidence="2">Leaf</tissue>
    </source>
</reference>
<gene>
    <name evidence="2" type="ORF">A2U01_0013218</name>
</gene>
<evidence type="ECO:0000256" key="1">
    <source>
        <dbReference type="SAM" id="MobiDB-lite"/>
    </source>
</evidence>
<keyword evidence="3" id="KW-1185">Reference proteome</keyword>
<comment type="caution">
    <text evidence="2">The sequence shown here is derived from an EMBL/GenBank/DDBJ whole genome shotgun (WGS) entry which is preliminary data.</text>
</comment>
<feature type="region of interest" description="Disordered" evidence="1">
    <location>
        <begin position="1"/>
        <end position="27"/>
    </location>
</feature>
<protein>
    <submittedName>
        <fullName evidence="2">Uncharacterized protein</fullName>
    </submittedName>
</protein>
<name>A0A392MXP1_9FABA</name>
<accession>A0A392MXP1</accession>
<sequence length="135" mass="14942">MVKPSSSNAWGATAKYSRGRGNPATHQRLGREEDVLKLFNKTLPLRLTVTKLGIAPYLDVKNAKAPPTLKTGKRNKVLIRAQIKTSERYENASLSKYTVKCAKPHHQSIIAKAGVLKLYSQKANISPVTTLCDER</sequence>
<proteinExistence type="predicted"/>